<keyword evidence="2" id="KW-0732">Signal</keyword>
<proteinExistence type="predicted"/>
<reference evidence="3 4" key="1">
    <citation type="journal article" date="2017" name="Nat. Commun.">
        <title>In situ click chemistry generation of cyclooxygenase-2 inhibitors.</title>
        <authorList>
            <person name="Bhardwaj A."/>
            <person name="Kaur J."/>
            <person name="Wuest M."/>
            <person name="Wuest F."/>
        </authorList>
    </citation>
    <scope>NUCLEOTIDE SEQUENCE [LARGE SCALE GENOMIC DNA]</scope>
    <source>
        <strain evidence="3">S2_018_000_R2_106</strain>
    </source>
</reference>
<dbReference type="EMBL" id="VAFM01000001">
    <property type="protein sequence ID" value="TKW61553.1"/>
    <property type="molecule type" value="Genomic_DNA"/>
</dbReference>
<evidence type="ECO:0000256" key="1">
    <source>
        <dbReference type="SAM" id="MobiDB-lite"/>
    </source>
</evidence>
<comment type="caution">
    <text evidence="3">The sequence shown here is derived from an EMBL/GenBank/DDBJ whole genome shotgun (WGS) entry which is preliminary data.</text>
</comment>
<dbReference type="Proteomes" id="UP000320948">
    <property type="component" value="Unassembled WGS sequence"/>
</dbReference>
<gene>
    <name evidence="3" type="ORF">DI628_02710</name>
</gene>
<evidence type="ECO:0000313" key="3">
    <source>
        <dbReference type="EMBL" id="TKW61553.1"/>
    </source>
</evidence>
<protein>
    <recommendedName>
        <fullName evidence="5">Surface antigen</fullName>
    </recommendedName>
</protein>
<dbReference type="AlphaFoldDB" id="A0A6N4R3L0"/>
<evidence type="ECO:0000256" key="2">
    <source>
        <dbReference type="SAM" id="SignalP"/>
    </source>
</evidence>
<accession>A0A6N4R3L0</accession>
<feature type="signal peptide" evidence="2">
    <location>
        <begin position="1"/>
        <end position="24"/>
    </location>
</feature>
<feature type="chain" id="PRO_5026903108" description="Surface antigen" evidence="2">
    <location>
        <begin position="25"/>
        <end position="159"/>
    </location>
</feature>
<evidence type="ECO:0000313" key="4">
    <source>
        <dbReference type="Proteomes" id="UP000320948"/>
    </source>
</evidence>
<name>A0A6N4R3L0_BLAVI</name>
<organism evidence="3 4">
    <name type="scientific">Blastochloris viridis</name>
    <name type="common">Rhodopseudomonas viridis</name>
    <dbReference type="NCBI Taxonomy" id="1079"/>
    <lineage>
        <taxon>Bacteria</taxon>
        <taxon>Pseudomonadati</taxon>
        <taxon>Pseudomonadota</taxon>
        <taxon>Alphaproteobacteria</taxon>
        <taxon>Hyphomicrobiales</taxon>
        <taxon>Blastochloridaceae</taxon>
        <taxon>Blastochloris</taxon>
    </lineage>
</organism>
<feature type="region of interest" description="Disordered" evidence="1">
    <location>
        <begin position="136"/>
        <end position="159"/>
    </location>
</feature>
<evidence type="ECO:0008006" key="5">
    <source>
        <dbReference type="Google" id="ProtNLM"/>
    </source>
</evidence>
<sequence>MKKALFTGIGFAALALATAGSVQASDDFCREYQRRVTIGGKIQDSYGTACLQPDGSWKIVNEGDPQIVGSVAPEPVYVQQQQPVIMYEEEPLYVPYQTTYRSYGYDPSPLWWGVNLSFNDRDRHHGWRDNRGWDRGHGHHGHGGPGRGHHGHGRGHDRH</sequence>
<feature type="compositionally biased region" description="Basic residues" evidence="1">
    <location>
        <begin position="137"/>
        <end position="159"/>
    </location>
</feature>